<comment type="catalytic activity">
    <reaction evidence="6">
        <text>a 3'-end uridylyl-adenosine-RNA = a 3'-end 2',3'-cyclophospho-uridine-RNA + adenosine</text>
        <dbReference type="Rhea" id="RHEA:67896"/>
        <dbReference type="Rhea" id="RHEA-COMP:17385"/>
        <dbReference type="Rhea" id="RHEA-COMP:17386"/>
        <dbReference type="ChEBI" id="CHEBI:16335"/>
        <dbReference type="ChEBI" id="CHEBI:85644"/>
        <dbReference type="ChEBI" id="CHEBI:176518"/>
    </reaction>
    <physiologicalReaction direction="left-to-right" evidence="6">
        <dbReference type="Rhea" id="RHEA:67897"/>
    </physiologicalReaction>
</comment>
<evidence type="ECO:0000256" key="7">
    <source>
        <dbReference type="ARBA" id="ARBA00046102"/>
    </source>
</evidence>
<name>A0A8C4Q2Y3_EPTBU</name>
<comment type="function">
    <text evidence="7">3'-5' RNA exonuclease that trims the 3' end of oligo(U) and oligo(A) tracts of the pre-U6 small nuclear RNA (snRNA) molecule, leading to the formation of a mature U6 snRNA 3' end-terminated with a 2',3'-cyclic phosphate. Participates in the U6 snRNA 3' end processing that prevents U6 snRNA degradation. In addition also removes uridines from the 3' end of U6atac snRNA and possibly the vault RNA VTRNA1-1.</text>
</comment>
<dbReference type="GO" id="GO:0034477">
    <property type="term" value="P:U6 snRNA 3'-end processing"/>
    <property type="evidence" value="ECO:0007669"/>
    <property type="project" value="UniProtKB-UniRule"/>
</dbReference>
<dbReference type="Ensembl" id="ENSEBUT00000009634.1">
    <property type="protein sequence ID" value="ENSEBUP00000009117.1"/>
    <property type="gene ID" value="ENSEBUG00000005889.1"/>
</dbReference>
<evidence type="ECO:0000313" key="10">
    <source>
        <dbReference type="Ensembl" id="ENSEBUP00000009117.1"/>
    </source>
</evidence>
<feature type="compositionally biased region" description="Polar residues" evidence="9">
    <location>
        <begin position="72"/>
        <end position="88"/>
    </location>
</feature>
<keyword evidence="4 8" id="KW-0539">Nucleus</keyword>
<evidence type="ECO:0000256" key="5">
    <source>
        <dbReference type="ARBA" id="ARBA00029300"/>
    </source>
</evidence>
<evidence type="ECO:0000313" key="11">
    <source>
        <dbReference type="Proteomes" id="UP000694388"/>
    </source>
</evidence>
<evidence type="ECO:0000256" key="2">
    <source>
        <dbReference type="ARBA" id="ARBA00022801"/>
    </source>
</evidence>
<protein>
    <recommendedName>
        <fullName evidence="8">U6 snRNA phosphodiesterase</fullName>
        <ecNumber evidence="8">3.1.4.-</ecNumber>
    </recommendedName>
</protein>
<feature type="region of interest" description="Disordered" evidence="9">
    <location>
        <begin position="46"/>
        <end position="91"/>
    </location>
</feature>
<comment type="catalytic activity">
    <reaction evidence="5">
        <text>a 3'-end uridylyl-uridine-RNA = a 3'-end 2',3'-cyclophospho-uridine-RNA + uridine</text>
        <dbReference type="Rhea" id="RHEA:46052"/>
        <dbReference type="Rhea" id="RHEA-COMP:17384"/>
        <dbReference type="Rhea" id="RHEA-COMP:17385"/>
        <dbReference type="ChEBI" id="CHEBI:16704"/>
        <dbReference type="ChEBI" id="CHEBI:85643"/>
        <dbReference type="ChEBI" id="CHEBI:85644"/>
    </reaction>
    <physiologicalReaction direction="left-to-right" evidence="5">
        <dbReference type="Rhea" id="RHEA:46053"/>
    </physiologicalReaction>
</comment>
<evidence type="ECO:0000256" key="6">
    <source>
        <dbReference type="ARBA" id="ARBA00029305"/>
    </source>
</evidence>
<dbReference type="Pfam" id="PF09749">
    <property type="entry name" value="HVSL"/>
    <property type="match status" value="1"/>
</dbReference>
<dbReference type="GO" id="GO:0005634">
    <property type="term" value="C:nucleus"/>
    <property type="evidence" value="ECO:0007669"/>
    <property type="project" value="UniProtKB-SubCell"/>
</dbReference>
<feature type="active site" description="Proton donor/acceptor" evidence="8">
    <location>
        <position position="255"/>
    </location>
</feature>
<keyword evidence="2 8" id="KW-0378">Hydrolase</keyword>
<proteinExistence type="inferred from homology"/>
<dbReference type="InterPro" id="IPR009097">
    <property type="entry name" value="Cyclic_Pdiesterase"/>
</dbReference>
<dbReference type="EC" id="3.1.4.-" evidence="8"/>
<evidence type="ECO:0000256" key="1">
    <source>
        <dbReference type="ARBA" id="ARBA00022722"/>
    </source>
</evidence>
<feature type="active site" description="Proton donor/acceptor" evidence="8">
    <location>
        <position position="167"/>
    </location>
</feature>
<keyword evidence="11" id="KW-1185">Reference proteome</keyword>
<keyword evidence="3" id="KW-0456">Lyase</keyword>
<dbReference type="GO" id="GO:0016829">
    <property type="term" value="F:lyase activity"/>
    <property type="evidence" value="ECO:0007669"/>
    <property type="project" value="UniProtKB-KW"/>
</dbReference>
<comment type="subcellular location">
    <subcellularLocation>
        <location evidence="8">Nucleus</location>
    </subcellularLocation>
</comment>
<evidence type="ECO:0000256" key="4">
    <source>
        <dbReference type="ARBA" id="ARBA00023242"/>
    </source>
</evidence>
<dbReference type="GO" id="GO:1990838">
    <property type="term" value="F:poly(U)-specific exoribonuclease activity, producing 3' uridine cyclic phosphate ends"/>
    <property type="evidence" value="ECO:0007669"/>
    <property type="project" value="UniProtKB-UniRule"/>
</dbReference>
<dbReference type="GeneTree" id="ENSGT00390000004596"/>
<reference evidence="10" key="1">
    <citation type="submission" date="2025-08" db="UniProtKB">
        <authorList>
            <consortium name="Ensembl"/>
        </authorList>
    </citation>
    <scope>IDENTIFICATION</scope>
</reference>
<organism evidence="10 11">
    <name type="scientific">Eptatretus burgeri</name>
    <name type="common">Inshore hagfish</name>
    <dbReference type="NCBI Taxonomy" id="7764"/>
    <lineage>
        <taxon>Eukaryota</taxon>
        <taxon>Metazoa</taxon>
        <taxon>Chordata</taxon>
        <taxon>Craniata</taxon>
        <taxon>Vertebrata</taxon>
        <taxon>Cyclostomata</taxon>
        <taxon>Myxini</taxon>
        <taxon>Myxiniformes</taxon>
        <taxon>Myxinidae</taxon>
        <taxon>Eptatretinae</taxon>
        <taxon>Eptatretus</taxon>
    </lineage>
</organism>
<evidence type="ECO:0000256" key="3">
    <source>
        <dbReference type="ARBA" id="ARBA00023239"/>
    </source>
</evidence>
<reference evidence="10" key="2">
    <citation type="submission" date="2025-09" db="UniProtKB">
        <authorList>
            <consortium name="Ensembl"/>
        </authorList>
    </citation>
    <scope>IDENTIFICATION</scope>
</reference>
<dbReference type="PANTHER" id="PTHR13522">
    <property type="entry name" value="U6 SNRNA PHOSPHODIESTERASE 1"/>
    <property type="match status" value="1"/>
</dbReference>
<keyword evidence="1 8" id="KW-0540">Nuclease</keyword>
<evidence type="ECO:0000256" key="8">
    <source>
        <dbReference type="HAMAP-Rule" id="MF_03040"/>
    </source>
</evidence>
<dbReference type="FunFam" id="3.90.1140.10:FF:000002">
    <property type="entry name" value="U6 snRNA phosphodiesterase"/>
    <property type="match status" value="1"/>
</dbReference>
<dbReference type="SUPFAM" id="SSF55144">
    <property type="entry name" value="LigT-like"/>
    <property type="match status" value="1"/>
</dbReference>
<dbReference type="InterPro" id="IPR027521">
    <property type="entry name" value="Usb1"/>
</dbReference>
<dbReference type="AlphaFoldDB" id="A0A8C4Q2Y3"/>
<gene>
    <name evidence="8" type="primary">USB1</name>
</gene>
<evidence type="ECO:0000256" key="9">
    <source>
        <dbReference type="SAM" id="MobiDB-lite"/>
    </source>
</evidence>
<accession>A0A8C4Q2Y3</accession>
<dbReference type="HAMAP" id="MF_03040">
    <property type="entry name" value="USB1"/>
    <property type="match status" value="1"/>
</dbReference>
<sequence>MALGLVCYSSSEDEDADADDGPRPGVSMTTMGDAVILPGRTHLCCENLHSSEDGQPRTPPRKQAKVERLSESPLQDRSLKQMSRNNDQADLPLPASVLAMFPEVEKGPADDPGLHGGRVRSFAHERGIWATHVHLSCAGGEDLNEFVDRLLDVTATLGHFSRQDDFHVSLSHTVVLRHHWITPFVDSLRELLHSFSRFSFVANKVNIYTNQERTRTFLGLAVTGGNHQLENLVTQVNEALHEFHLPSFYKEPSFHVSLAWCVGDLSASFDDSIKNKLQAIIDDFQDISEVFHFKVECVMCKAGNKHFTVPLH</sequence>
<dbReference type="PANTHER" id="PTHR13522:SF3">
    <property type="entry name" value="U6 SNRNA PHOSPHODIESTERASE 1"/>
    <property type="match status" value="1"/>
</dbReference>
<dbReference type="Proteomes" id="UP000694388">
    <property type="component" value="Unplaced"/>
</dbReference>
<comment type="similarity">
    <text evidence="8">Belongs to the 2H phosphoesterase superfamily. USB1 family.</text>
</comment>
<dbReference type="Gene3D" id="3.90.1140.10">
    <property type="entry name" value="Cyclic phosphodiesterase"/>
    <property type="match status" value="1"/>
</dbReference>
<comment type="function">
    <text evidence="8">Phosphodiesterase responsible for the U6 snRNA 3' end processing. Acts as an exoribonuclease (RNase) responsible for trimming the poly(U) tract of the last nucleotides in the pre-U6 snRNA molecule, leading to the formation of mature U6 snRNA.</text>
</comment>
<feature type="region of interest" description="Disordered" evidence="9">
    <location>
        <begin position="8"/>
        <end position="30"/>
    </location>
</feature>